<name>A0A1G1ZLC2_9BACT</name>
<dbReference type="Gene3D" id="1.10.260.40">
    <property type="entry name" value="lambda repressor-like DNA-binding domains"/>
    <property type="match status" value="1"/>
</dbReference>
<comment type="caution">
    <text evidence="2">The sequence shown here is derived from an EMBL/GenBank/DDBJ whole genome shotgun (WGS) entry which is preliminary data.</text>
</comment>
<keyword evidence="1" id="KW-0472">Membrane</keyword>
<proteinExistence type="predicted"/>
<evidence type="ECO:0008006" key="4">
    <source>
        <dbReference type="Google" id="ProtNLM"/>
    </source>
</evidence>
<dbReference type="GO" id="GO:0003677">
    <property type="term" value="F:DNA binding"/>
    <property type="evidence" value="ECO:0007669"/>
    <property type="project" value="InterPro"/>
</dbReference>
<keyword evidence="1" id="KW-0812">Transmembrane</keyword>
<evidence type="ECO:0000313" key="2">
    <source>
        <dbReference type="EMBL" id="OGY65382.1"/>
    </source>
</evidence>
<dbReference type="Pfam" id="PF13413">
    <property type="entry name" value="HTH_25"/>
    <property type="match status" value="1"/>
</dbReference>
<organism evidence="2 3">
    <name type="scientific">Candidatus Harrisonbacteria bacterium RIFCSPLOWO2_01_FULL_44_18</name>
    <dbReference type="NCBI Taxonomy" id="1798407"/>
    <lineage>
        <taxon>Bacteria</taxon>
        <taxon>Candidatus Harrisoniibacteriota</taxon>
    </lineage>
</organism>
<evidence type="ECO:0000256" key="1">
    <source>
        <dbReference type="SAM" id="Phobius"/>
    </source>
</evidence>
<dbReference type="STRING" id="1798407.A3A16_02955"/>
<keyword evidence="1" id="KW-1133">Transmembrane helix</keyword>
<dbReference type="InterPro" id="IPR013783">
    <property type="entry name" value="Ig-like_fold"/>
</dbReference>
<sequence>METKLLKDLINEQLEIKGLNLERLAQATNIPLRYLESLVRGDYKKLPAALYVRNYLNKIAMILNLNNEELWQFYQRETLPEKSGPTDVLPFNRFALKSIKKRIIIVAAAIILVILYLLLNAGRLLGSPELEIANPTSPTVVVSESTIALAGRTDSDDKLLINDEEVYIDKNGQFQKDYNLQPGLNTVAFSVKRFLGKETKIVRQIIYQPQP</sequence>
<dbReference type="EMBL" id="MHJJ01000011">
    <property type="protein sequence ID" value="OGY65382.1"/>
    <property type="molecule type" value="Genomic_DNA"/>
</dbReference>
<gene>
    <name evidence="2" type="ORF">A3A16_02955</name>
</gene>
<feature type="transmembrane region" description="Helical" evidence="1">
    <location>
        <begin position="103"/>
        <end position="119"/>
    </location>
</feature>
<dbReference type="Gene3D" id="2.60.40.10">
    <property type="entry name" value="Immunoglobulins"/>
    <property type="match status" value="1"/>
</dbReference>
<dbReference type="InterPro" id="IPR010982">
    <property type="entry name" value="Lambda_DNA-bd_dom_sf"/>
</dbReference>
<dbReference type="InterPro" id="IPR050400">
    <property type="entry name" value="Bact_Cytoskel_RodZ"/>
</dbReference>
<dbReference type="AlphaFoldDB" id="A0A1G1ZLC2"/>
<evidence type="ECO:0000313" key="3">
    <source>
        <dbReference type="Proteomes" id="UP000177942"/>
    </source>
</evidence>
<protein>
    <recommendedName>
        <fullName evidence="4">HTH cro/C1-type domain-containing protein</fullName>
    </recommendedName>
</protein>
<dbReference type="PANTHER" id="PTHR34475">
    <property type="match status" value="1"/>
</dbReference>
<reference evidence="2 3" key="1">
    <citation type="journal article" date="2016" name="Nat. Commun.">
        <title>Thousands of microbial genomes shed light on interconnected biogeochemical processes in an aquifer system.</title>
        <authorList>
            <person name="Anantharaman K."/>
            <person name="Brown C.T."/>
            <person name="Hug L.A."/>
            <person name="Sharon I."/>
            <person name="Castelle C.J."/>
            <person name="Probst A.J."/>
            <person name="Thomas B.C."/>
            <person name="Singh A."/>
            <person name="Wilkins M.J."/>
            <person name="Karaoz U."/>
            <person name="Brodie E.L."/>
            <person name="Williams K.H."/>
            <person name="Hubbard S.S."/>
            <person name="Banfield J.F."/>
        </authorList>
    </citation>
    <scope>NUCLEOTIDE SEQUENCE [LARGE SCALE GENOMIC DNA]</scope>
</reference>
<dbReference type="PANTHER" id="PTHR34475:SF1">
    <property type="entry name" value="CYTOSKELETON PROTEIN RODZ"/>
    <property type="match status" value="1"/>
</dbReference>
<dbReference type="Proteomes" id="UP000177942">
    <property type="component" value="Unassembled WGS sequence"/>
</dbReference>
<accession>A0A1G1ZLC2</accession>